<dbReference type="EMBL" id="CP030053">
    <property type="protein sequence ID" value="QAU49401.1"/>
    <property type="molecule type" value="Genomic_DNA"/>
</dbReference>
<dbReference type="KEGG" id="bgz:XH91_31275"/>
<dbReference type="Proteomes" id="UP000288972">
    <property type="component" value="Chromosome"/>
</dbReference>
<name>A0AAE5X639_9BRAD</name>
<gene>
    <name evidence="1" type="ORF">XH91_31275</name>
</gene>
<sequence>MIVSMGGSVSLVHTDPKPRDRRLVTEARMKRDNILQFPSPDHSLSPDDFASELTRLCDELASELSGDEELGGLDAQLSRIETSSILMASISQLVSRGRGRLRATESFERIMHSVAELRSEFELCGTLRKNSL</sequence>
<proteinExistence type="predicted"/>
<evidence type="ECO:0000313" key="1">
    <source>
        <dbReference type="EMBL" id="QAU49401.1"/>
    </source>
</evidence>
<organism evidence="1 2">
    <name type="scientific">Bradyrhizobium guangzhouense</name>
    <dbReference type="NCBI Taxonomy" id="1325095"/>
    <lineage>
        <taxon>Bacteria</taxon>
        <taxon>Pseudomonadati</taxon>
        <taxon>Pseudomonadota</taxon>
        <taxon>Alphaproteobacteria</taxon>
        <taxon>Hyphomicrobiales</taxon>
        <taxon>Nitrobacteraceae</taxon>
        <taxon>Bradyrhizobium</taxon>
    </lineage>
</organism>
<dbReference type="AlphaFoldDB" id="A0AAE5X639"/>
<accession>A0AAE5X639</accession>
<protein>
    <submittedName>
        <fullName evidence="1">Uncharacterized protein</fullName>
    </submittedName>
</protein>
<evidence type="ECO:0000313" key="2">
    <source>
        <dbReference type="Proteomes" id="UP000288972"/>
    </source>
</evidence>
<reference evidence="1 2" key="1">
    <citation type="submission" date="2018-06" db="EMBL/GenBank/DDBJ databases">
        <title>Comparative genomics of rhizobia nodulating Arachis hypogaea in China.</title>
        <authorList>
            <person name="Li Y."/>
        </authorList>
    </citation>
    <scope>NUCLEOTIDE SEQUENCE [LARGE SCALE GENOMIC DNA]</scope>
    <source>
        <strain evidence="1 2">CCBAU 51670</strain>
    </source>
</reference>